<proteinExistence type="predicted"/>
<evidence type="ECO:0000313" key="9">
    <source>
        <dbReference type="Proteomes" id="UP000051574"/>
    </source>
</evidence>
<feature type="domain" description="Ig-like" evidence="7">
    <location>
        <begin position="4"/>
        <end position="98"/>
    </location>
</feature>
<dbReference type="GO" id="GO:0005911">
    <property type="term" value="C:cell-cell junction"/>
    <property type="evidence" value="ECO:0007669"/>
    <property type="project" value="TreeGrafter"/>
</dbReference>
<dbReference type="PANTHER" id="PTHR11640:SF158">
    <property type="entry name" value="V-SET AND IMMUNOGLOBULIN DOMAIN-CONTAINING PROTEIN 10-LIKE 2"/>
    <property type="match status" value="1"/>
</dbReference>
<comment type="subcellular location">
    <subcellularLocation>
        <location evidence="1">Membrane</location>
        <topology evidence="1">Single-pass type I membrane protein</topology>
    </subcellularLocation>
</comment>
<dbReference type="Gene3D" id="2.60.40.10">
    <property type="entry name" value="Immunoglobulins"/>
    <property type="match status" value="2"/>
</dbReference>
<feature type="non-terminal residue" evidence="8">
    <location>
        <position position="231"/>
    </location>
</feature>
<organism evidence="8 9">
    <name type="scientific">Oryctes borbonicus</name>
    <dbReference type="NCBI Taxonomy" id="1629725"/>
    <lineage>
        <taxon>Eukaryota</taxon>
        <taxon>Metazoa</taxon>
        <taxon>Ecdysozoa</taxon>
        <taxon>Arthropoda</taxon>
        <taxon>Hexapoda</taxon>
        <taxon>Insecta</taxon>
        <taxon>Pterygota</taxon>
        <taxon>Neoptera</taxon>
        <taxon>Endopterygota</taxon>
        <taxon>Coleoptera</taxon>
        <taxon>Polyphaga</taxon>
        <taxon>Scarabaeiformia</taxon>
        <taxon>Scarabaeidae</taxon>
        <taxon>Dynastinae</taxon>
        <taxon>Oryctes</taxon>
    </lineage>
</organism>
<accession>A0A0T6BE96</accession>
<dbReference type="GO" id="GO:0098609">
    <property type="term" value="P:cell-cell adhesion"/>
    <property type="evidence" value="ECO:0007669"/>
    <property type="project" value="TreeGrafter"/>
</dbReference>
<dbReference type="InterPro" id="IPR013098">
    <property type="entry name" value="Ig_I-set"/>
</dbReference>
<keyword evidence="4" id="KW-0325">Glycoprotein</keyword>
<dbReference type="PANTHER" id="PTHR11640">
    <property type="entry name" value="NEPHRIN"/>
    <property type="match status" value="1"/>
</dbReference>
<gene>
    <name evidence="8" type="ORF">AMK59_1009</name>
</gene>
<evidence type="ECO:0000256" key="6">
    <source>
        <dbReference type="SAM" id="MobiDB-lite"/>
    </source>
</evidence>
<comment type="caution">
    <text evidence="8">The sequence shown here is derived from an EMBL/GenBank/DDBJ whole genome shotgun (WGS) entry which is preliminary data.</text>
</comment>
<dbReference type="InterPro" id="IPR036179">
    <property type="entry name" value="Ig-like_dom_sf"/>
</dbReference>
<dbReference type="CDD" id="cd00096">
    <property type="entry name" value="Ig"/>
    <property type="match status" value="1"/>
</dbReference>
<protein>
    <submittedName>
        <fullName evidence="8">Immunoglobulin</fullName>
    </submittedName>
</protein>
<name>A0A0T6BE96_9SCAR</name>
<dbReference type="GO" id="GO:0050839">
    <property type="term" value="F:cell adhesion molecule binding"/>
    <property type="evidence" value="ECO:0007669"/>
    <property type="project" value="TreeGrafter"/>
</dbReference>
<dbReference type="GO" id="GO:0005886">
    <property type="term" value="C:plasma membrane"/>
    <property type="evidence" value="ECO:0007669"/>
    <property type="project" value="TreeGrafter"/>
</dbReference>
<evidence type="ECO:0000259" key="7">
    <source>
        <dbReference type="PROSITE" id="PS50835"/>
    </source>
</evidence>
<evidence type="ECO:0000256" key="3">
    <source>
        <dbReference type="ARBA" id="ARBA00023157"/>
    </source>
</evidence>
<dbReference type="Pfam" id="PF08205">
    <property type="entry name" value="C2-set_2"/>
    <property type="match status" value="1"/>
</dbReference>
<reference evidence="8 9" key="1">
    <citation type="submission" date="2015-09" db="EMBL/GenBank/DDBJ databases">
        <title>Draft genome of the scarab beetle Oryctes borbonicus.</title>
        <authorList>
            <person name="Meyer J.M."/>
            <person name="Markov G.V."/>
            <person name="Baskaran P."/>
            <person name="Herrmann M."/>
            <person name="Sommer R.J."/>
            <person name="Roedelsperger C."/>
        </authorList>
    </citation>
    <scope>NUCLEOTIDE SEQUENCE [LARGE SCALE GENOMIC DNA]</scope>
    <source>
        <strain evidence="8">OB123</strain>
        <tissue evidence="8">Whole animal</tissue>
    </source>
</reference>
<evidence type="ECO:0000313" key="8">
    <source>
        <dbReference type="EMBL" id="KRT85239.1"/>
    </source>
</evidence>
<keyword evidence="2" id="KW-0472">Membrane</keyword>
<dbReference type="EMBL" id="LJIG01001701">
    <property type="protein sequence ID" value="KRT85239.1"/>
    <property type="molecule type" value="Genomic_DNA"/>
</dbReference>
<evidence type="ECO:0000256" key="2">
    <source>
        <dbReference type="ARBA" id="ARBA00023136"/>
    </source>
</evidence>
<dbReference type="InterPro" id="IPR013162">
    <property type="entry name" value="CD80_C2-set"/>
</dbReference>
<feature type="non-terminal residue" evidence="8">
    <location>
        <position position="1"/>
    </location>
</feature>
<evidence type="ECO:0000256" key="1">
    <source>
        <dbReference type="ARBA" id="ARBA00004479"/>
    </source>
</evidence>
<sequence>PRAPELELARDTYGQFKVNDILRASCTVKDGRPVANISWYLDDEPLYDDLSMPTVLDFNNGDLHTKMQNLTRQLMFSDNGRYLKCVATHPALETPSVTMRQLDVFYPPRPLGNPIDRFGYELGHKGIIEVEIEANPKPKLEWNLRGETLKEGGVDSTGRIKAEYAQELGRGRYTASLTIAAVNKQDTETQYALVAYNDMGRQDYTVLISTSPEPEDIAAAPTTPSADGSNG</sequence>
<dbReference type="SUPFAM" id="SSF48726">
    <property type="entry name" value="Immunoglobulin"/>
    <property type="match status" value="2"/>
</dbReference>
<evidence type="ECO:0000256" key="5">
    <source>
        <dbReference type="ARBA" id="ARBA00023319"/>
    </source>
</evidence>
<keyword evidence="3" id="KW-1015">Disulfide bond</keyword>
<keyword evidence="9" id="KW-1185">Reference proteome</keyword>
<dbReference type="AlphaFoldDB" id="A0A0T6BE96"/>
<keyword evidence="5" id="KW-0393">Immunoglobulin domain</keyword>
<dbReference type="OrthoDB" id="6345017at2759"/>
<dbReference type="InterPro" id="IPR007110">
    <property type="entry name" value="Ig-like_dom"/>
</dbReference>
<dbReference type="InterPro" id="IPR013783">
    <property type="entry name" value="Ig-like_fold"/>
</dbReference>
<feature type="region of interest" description="Disordered" evidence="6">
    <location>
        <begin position="211"/>
        <end position="231"/>
    </location>
</feature>
<dbReference type="PROSITE" id="PS50835">
    <property type="entry name" value="IG_LIKE"/>
    <property type="match status" value="1"/>
</dbReference>
<dbReference type="InterPro" id="IPR051275">
    <property type="entry name" value="Cell_adhesion_signaling"/>
</dbReference>
<feature type="compositionally biased region" description="Polar residues" evidence="6">
    <location>
        <begin position="222"/>
        <end position="231"/>
    </location>
</feature>
<dbReference type="Pfam" id="PF07679">
    <property type="entry name" value="I-set"/>
    <property type="match status" value="1"/>
</dbReference>
<evidence type="ECO:0000256" key="4">
    <source>
        <dbReference type="ARBA" id="ARBA00023180"/>
    </source>
</evidence>
<dbReference type="Proteomes" id="UP000051574">
    <property type="component" value="Unassembled WGS sequence"/>
</dbReference>